<dbReference type="GO" id="GO:0005524">
    <property type="term" value="F:ATP binding"/>
    <property type="evidence" value="ECO:0007669"/>
    <property type="project" value="UniProtKB-KW"/>
</dbReference>
<keyword evidence="16" id="KW-1185">Reference proteome</keyword>
<dbReference type="OrthoDB" id="191465at2"/>
<dbReference type="SUPFAM" id="SSF142764">
    <property type="entry name" value="YgbK-like"/>
    <property type="match status" value="1"/>
</dbReference>
<evidence type="ECO:0000259" key="14">
    <source>
        <dbReference type="Pfam" id="PF17042"/>
    </source>
</evidence>
<dbReference type="EC" id="2.7.1.217" evidence="10"/>
<evidence type="ECO:0000256" key="11">
    <source>
        <dbReference type="ARBA" id="ARBA00039461"/>
    </source>
</evidence>
<evidence type="ECO:0000256" key="9">
    <source>
        <dbReference type="ARBA" id="ARBA00037335"/>
    </source>
</evidence>
<evidence type="ECO:0000256" key="8">
    <source>
        <dbReference type="ARBA" id="ARBA00036346"/>
    </source>
</evidence>
<feature type="domain" description="Four-carbon acid sugar kinase N-terminal" evidence="13">
    <location>
        <begin position="6"/>
        <end position="232"/>
    </location>
</feature>
<proteinExistence type="inferred from homology"/>
<dbReference type="Pfam" id="PF17042">
    <property type="entry name" value="NBD_C"/>
    <property type="match status" value="1"/>
</dbReference>
<dbReference type="EMBL" id="SJOI01000001">
    <property type="protein sequence ID" value="TCL05800.1"/>
    <property type="molecule type" value="Genomic_DNA"/>
</dbReference>
<accession>A0A4R1NNC3</accession>
<dbReference type="Pfam" id="PF07005">
    <property type="entry name" value="SBD_N"/>
    <property type="match status" value="1"/>
</dbReference>
<dbReference type="RefSeq" id="WP_132924684.1">
    <property type="nucleotide sequence ID" value="NZ_SJOI01000001.1"/>
</dbReference>
<evidence type="ECO:0000313" key="16">
    <source>
        <dbReference type="Proteomes" id="UP000294555"/>
    </source>
</evidence>
<evidence type="ECO:0000256" key="3">
    <source>
        <dbReference type="ARBA" id="ARBA00022741"/>
    </source>
</evidence>
<comment type="function">
    <text evidence="9">Catalyzes the ATP-dependent phosphorylation of 3-oxo-tetronate to 3-oxo-tetronate 4-phosphate.</text>
</comment>
<keyword evidence="4" id="KW-0418">Kinase</keyword>
<dbReference type="AlphaFoldDB" id="A0A4R1NNC3"/>
<dbReference type="InterPro" id="IPR010737">
    <property type="entry name" value="4-carb_acid_sugar_kinase_N"/>
</dbReference>
<keyword evidence="5" id="KW-0067">ATP-binding</keyword>
<organism evidence="15 16">
    <name type="scientific">Sodalis ligni</name>
    <dbReference type="NCBI Taxonomy" id="2697027"/>
    <lineage>
        <taxon>Bacteria</taxon>
        <taxon>Pseudomonadati</taxon>
        <taxon>Pseudomonadota</taxon>
        <taxon>Gammaproteobacteria</taxon>
        <taxon>Enterobacterales</taxon>
        <taxon>Bruguierivoracaceae</taxon>
        <taxon>Sodalis</taxon>
    </lineage>
</organism>
<evidence type="ECO:0000256" key="2">
    <source>
        <dbReference type="ARBA" id="ARBA00022679"/>
    </source>
</evidence>
<evidence type="ECO:0000259" key="13">
    <source>
        <dbReference type="Pfam" id="PF07005"/>
    </source>
</evidence>
<reference evidence="15 16" key="1">
    <citation type="submission" date="2019-02" db="EMBL/GenBank/DDBJ databases">
        <title>Investigation of anaerobic lignin degradation for improved lignocellulosic biofuels.</title>
        <authorList>
            <person name="Deangelis K."/>
        </authorList>
    </citation>
    <scope>NUCLEOTIDE SEQUENCE [LARGE SCALE GENOMIC DNA]</scope>
    <source>
        <strain evidence="15 16">159R</strain>
    </source>
</reference>
<keyword evidence="2" id="KW-0808">Transferase</keyword>
<dbReference type="NCBIfam" id="NF043035">
    <property type="entry name" value="OxoTetrKin"/>
    <property type="match status" value="1"/>
</dbReference>
<dbReference type="Gene3D" id="3.40.50.10840">
    <property type="entry name" value="Putative sugar-binding, N-terminal domain"/>
    <property type="match status" value="1"/>
</dbReference>
<gene>
    <name evidence="15" type="ORF">EZJ58_4020</name>
</gene>
<evidence type="ECO:0000313" key="15">
    <source>
        <dbReference type="EMBL" id="TCL05800.1"/>
    </source>
</evidence>
<dbReference type="GO" id="GO:0016301">
    <property type="term" value="F:kinase activity"/>
    <property type="evidence" value="ECO:0007669"/>
    <property type="project" value="UniProtKB-KW"/>
</dbReference>
<evidence type="ECO:0000256" key="5">
    <source>
        <dbReference type="ARBA" id="ARBA00022840"/>
    </source>
</evidence>
<evidence type="ECO:0000256" key="7">
    <source>
        <dbReference type="ARBA" id="ARBA00035898"/>
    </source>
</evidence>
<sequence length="424" mass="45283">MGKALLGCIADDFTGASDLANNLVRSGMRTIQFIGLPAEGDIAALGADAWIIALKSRTAPVAEAVDQSLEALRWLERQGCTQIMFKYCSTFDSTQEGNIGPVSEALLQAMQEDFTIACPAFPETGRTVYRGHLFVNDALLNESGMENHPLTPMTDANLVRFLAKQTRMPVGLIRYDHIAAGESAVRERITALKKEGVKIAVVDALSNNDLFTVGRAVKSLRFITGGSGIALGLPENFRQQGQLAPYKPMPMSPQPGRSAVLSGSASIATNRQVSHWVDSGRPAFRIDPLKIADGEDIAGQALEFAADEESFLIYATSLPDQVKHVQQILGASTAGKLVERTLGQIALGLYSAGIRKFVIAGGESSGAVVQALGIRILRIGEQIDPGVPVMESIDRPARLALKSGNFGSEDFFAKAIARLSGVQS</sequence>
<dbReference type="InterPro" id="IPR050007">
    <property type="entry name" value="OtnK"/>
</dbReference>
<evidence type="ECO:0000256" key="10">
    <source>
        <dbReference type="ARBA" id="ARBA00039095"/>
    </source>
</evidence>
<feature type="domain" description="Four-carbon acid sugar kinase nucleotide binding" evidence="14">
    <location>
        <begin position="259"/>
        <end position="412"/>
    </location>
</feature>
<keyword evidence="6" id="KW-0119">Carbohydrate metabolism</keyword>
<keyword evidence="3" id="KW-0547">Nucleotide-binding</keyword>
<evidence type="ECO:0000256" key="6">
    <source>
        <dbReference type="ARBA" id="ARBA00023277"/>
    </source>
</evidence>
<dbReference type="InterPro" id="IPR037051">
    <property type="entry name" value="4-carb_acid_sugar_kinase_N_sf"/>
</dbReference>
<comment type="caution">
    <text evidence="15">The sequence shown here is derived from an EMBL/GenBank/DDBJ whole genome shotgun (WGS) entry which is preliminary data.</text>
</comment>
<comment type="catalytic activity">
    <reaction evidence="8">
        <text>3-dehydro-D-erythronate + ATP = 3-dehydro-4-O-phospho-D-erythronate + ADP + H(+)</text>
        <dbReference type="Rhea" id="RHEA:52556"/>
        <dbReference type="ChEBI" id="CHEBI:15378"/>
        <dbReference type="ChEBI" id="CHEBI:30616"/>
        <dbReference type="ChEBI" id="CHEBI:57958"/>
        <dbReference type="ChEBI" id="CHEBI:136593"/>
        <dbReference type="ChEBI" id="CHEBI:456216"/>
        <dbReference type="EC" id="2.7.1.217"/>
    </reaction>
</comment>
<dbReference type="InterPro" id="IPR031475">
    <property type="entry name" value="NBD_C"/>
</dbReference>
<evidence type="ECO:0000256" key="4">
    <source>
        <dbReference type="ARBA" id="ARBA00022777"/>
    </source>
</evidence>
<comment type="catalytic activity">
    <reaction evidence="7">
        <text>3-dehydro-L-erythronate + ATP = 3-dehydro-4-O-phospho-L-erythronate + ADP + H(+)</text>
        <dbReference type="Rhea" id="RHEA:52552"/>
        <dbReference type="ChEBI" id="CHEBI:15378"/>
        <dbReference type="ChEBI" id="CHEBI:30616"/>
        <dbReference type="ChEBI" id="CHEBI:136592"/>
        <dbReference type="ChEBI" id="CHEBI:136670"/>
        <dbReference type="ChEBI" id="CHEBI:456216"/>
        <dbReference type="EC" id="2.7.1.217"/>
    </reaction>
</comment>
<protein>
    <recommendedName>
        <fullName evidence="11">3-oxo-tetronate kinase</fullName>
        <ecNumber evidence="10">2.7.1.217</ecNumber>
    </recommendedName>
    <alternativeName>
        <fullName evidence="12">3-dehydrotetronate 4-kinase</fullName>
    </alternativeName>
</protein>
<comment type="similarity">
    <text evidence="1">Belongs to the four-carbon acid sugar kinase family.</text>
</comment>
<evidence type="ECO:0000256" key="1">
    <source>
        <dbReference type="ARBA" id="ARBA00005715"/>
    </source>
</evidence>
<dbReference type="Proteomes" id="UP000294555">
    <property type="component" value="Unassembled WGS sequence"/>
</dbReference>
<dbReference type="Gene3D" id="3.40.980.20">
    <property type="entry name" value="Four-carbon acid sugar kinase, nucleotide binding domain"/>
    <property type="match status" value="1"/>
</dbReference>
<evidence type="ECO:0000256" key="12">
    <source>
        <dbReference type="ARBA" id="ARBA00041377"/>
    </source>
</evidence>
<dbReference type="InterPro" id="IPR042213">
    <property type="entry name" value="NBD_C_sf"/>
</dbReference>
<name>A0A4R1NNC3_9GAMM</name>